<keyword evidence="6 9" id="KW-0418">Kinase</keyword>
<dbReference type="EC" id="2.7.1.12" evidence="3 9"/>
<keyword evidence="11" id="KW-1185">Reference proteome</keyword>
<evidence type="ECO:0000256" key="3">
    <source>
        <dbReference type="ARBA" id="ARBA00012054"/>
    </source>
</evidence>
<comment type="pathway">
    <text evidence="1 9">Carbohydrate acid metabolism; D-gluconate degradation.</text>
</comment>
<dbReference type="PANTHER" id="PTHR43442">
    <property type="entry name" value="GLUCONOKINASE-RELATED"/>
    <property type="match status" value="1"/>
</dbReference>
<comment type="caution">
    <text evidence="10">The sequence shown here is derived from an EMBL/GenBank/DDBJ whole genome shotgun (WGS) entry which is preliminary data.</text>
</comment>
<evidence type="ECO:0000256" key="4">
    <source>
        <dbReference type="ARBA" id="ARBA00022679"/>
    </source>
</evidence>
<keyword evidence="5 9" id="KW-0547">Nucleotide-binding</keyword>
<comment type="catalytic activity">
    <reaction evidence="8 9">
        <text>D-gluconate + ATP = 6-phospho-D-gluconate + ADP + H(+)</text>
        <dbReference type="Rhea" id="RHEA:19433"/>
        <dbReference type="ChEBI" id="CHEBI:15378"/>
        <dbReference type="ChEBI" id="CHEBI:18391"/>
        <dbReference type="ChEBI" id="CHEBI:30616"/>
        <dbReference type="ChEBI" id="CHEBI:58759"/>
        <dbReference type="ChEBI" id="CHEBI:456216"/>
        <dbReference type="EC" id="2.7.1.12"/>
    </reaction>
</comment>
<dbReference type="InterPro" id="IPR006001">
    <property type="entry name" value="Therm_gnt_kin"/>
</dbReference>
<keyword evidence="4 9" id="KW-0808">Transferase</keyword>
<proteinExistence type="inferred from homology"/>
<name>A0ABQ9EFM5_TEGGR</name>
<evidence type="ECO:0000256" key="8">
    <source>
        <dbReference type="ARBA" id="ARBA00048090"/>
    </source>
</evidence>
<evidence type="ECO:0000256" key="1">
    <source>
        <dbReference type="ARBA" id="ARBA00004875"/>
    </source>
</evidence>
<organism evidence="10 11">
    <name type="scientific">Tegillarca granosa</name>
    <name type="common">Malaysian cockle</name>
    <name type="synonym">Anadara granosa</name>
    <dbReference type="NCBI Taxonomy" id="220873"/>
    <lineage>
        <taxon>Eukaryota</taxon>
        <taxon>Metazoa</taxon>
        <taxon>Spiralia</taxon>
        <taxon>Lophotrochozoa</taxon>
        <taxon>Mollusca</taxon>
        <taxon>Bivalvia</taxon>
        <taxon>Autobranchia</taxon>
        <taxon>Pteriomorphia</taxon>
        <taxon>Arcoida</taxon>
        <taxon>Arcoidea</taxon>
        <taxon>Arcidae</taxon>
        <taxon>Tegillarca</taxon>
    </lineage>
</organism>
<evidence type="ECO:0000256" key="2">
    <source>
        <dbReference type="ARBA" id="ARBA00008420"/>
    </source>
</evidence>
<protein>
    <recommendedName>
        <fullName evidence="3 9">Gluconokinase</fullName>
        <ecNumber evidence="3 9">2.7.1.12</ecNumber>
    </recommendedName>
</protein>
<comment type="similarity">
    <text evidence="2 9">Belongs to the gluconokinase GntK/GntV family.</text>
</comment>
<reference evidence="10 11" key="1">
    <citation type="submission" date="2022-12" db="EMBL/GenBank/DDBJ databases">
        <title>Chromosome-level genome of Tegillarca granosa.</title>
        <authorList>
            <person name="Kim J."/>
        </authorList>
    </citation>
    <scope>NUCLEOTIDE SEQUENCE [LARGE SCALE GENOMIC DNA]</scope>
    <source>
        <strain evidence="10">Teg-2019</strain>
        <tissue evidence="10">Adductor muscle</tissue>
    </source>
</reference>
<dbReference type="CDD" id="cd02021">
    <property type="entry name" value="GntK"/>
    <property type="match status" value="1"/>
</dbReference>
<evidence type="ECO:0000256" key="5">
    <source>
        <dbReference type="ARBA" id="ARBA00022741"/>
    </source>
</evidence>
<dbReference type="InterPro" id="IPR027417">
    <property type="entry name" value="P-loop_NTPase"/>
</dbReference>
<dbReference type="NCBIfam" id="TIGR01313">
    <property type="entry name" value="therm_gnt_kin"/>
    <property type="match status" value="1"/>
</dbReference>
<evidence type="ECO:0000313" key="10">
    <source>
        <dbReference type="EMBL" id="KAJ8304099.1"/>
    </source>
</evidence>
<evidence type="ECO:0000256" key="9">
    <source>
        <dbReference type="RuleBase" id="RU363066"/>
    </source>
</evidence>
<dbReference type="PANTHER" id="PTHR43442:SF3">
    <property type="entry name" value="GLUCONOKINASE-RELATED"/>
    <property type="match status" value="1"/>
</dbReference>
<sequence length="163" mass="18367">MEDTLLGVSFRDADEFHSVENKKKMSSGIPLTDEDRYPWLMAIHNYMKDLHNEGKSGVVTCSALKKSYRQILLTGSDISTRDQKTNSDIESLVFVLLNGSKDIILSRMSQRLGHFMPSSLLESQLATLELPDNTERCIQVSIDNDVEGITDEIIKRISEITDS</sequence>
<dbReference type="EMBL" id="JARBDR010000903">
    <property type="protein sequence ID" value="KAJ8304099.1"/>
    <property type="molecule type" value="Genomic_DNA"/>
</dbReference>
<evidence type="ECO:0000256" key="7">
    <source>
        <dbReference type="ARBA" id="ARBA00022840"/>
    </source>
</evidence>
<accession>A0ABQ9EFM5</accession>
<gene>
    <name evidence="10" type="ORF">KUTeg_017682</name>
</gene>
<dbReference type="SUPFAM" id="SSF52540">
    <property type="entry name" value="P-loop containing nucleoside triphosphate hydrolases"/>
    <property type="match status" value="1"/>
</dbReference>
<keyword evidence="7 9" id="KW-0067">ATP-binding</keyword>
<dbReference type="Proteomes" id="UP001217089">
    <property type="component" value="Unassembled WGS sequence"/>
</dbReference>
<dbReference type="Gene3D" id="3.40.50.300">
    <property type="entry name" value="P-loop containing nucleotide triphosphate hydrolases"/>
    <property type="match status" value="1"/>
</dbReference>
<evidence type="ECO:0000313" key="11">
    <source>
        <dbReference type="Proteomes" id="UP001217089"/>
    </source>
</evidence>
<evidence type="ECO:0000256" key="6">
    <source>
        <dbReference type="ARBA" id="ARBA00022777"/>
    </source>
</evidence>